<accession>A0AAD9SF11</accession>
<feature type="region of interest" description="Disordered" evidence="1">
    <location>
        <begin position="368"/>
        <end position="391"/>
    </location>
</feature>
<keyword evidence="2" id="KW-0472">Membrane</keyword>
<proteinExistence type="predicted"/>
<dbReference type="AlphaFoldDB" id="A0AAD9SF11"/>
<keyword evidence="4" id="KW-1185">Reference proteome</keyword>
<evidence type="ECO:0000256" key="2">
    <source>
        <dbReference type="SAM" id="Phobius"/>
    </source>
</evidence>
<feature type="transmembrane region" description="Helical" evidence="2">
    <location>
        <begin position="338"/>
        <end position="360"/>
    </location>
</feature>
<evidence type="ECO:0000313" key="4">
    <source>
        <dbReference type="Proteomes" id="UP001265746"/>
    </source>
</evidence>
<dbReference type="EMBL" id="JAUJFL010000003">
    <property type="protein sequence ID" value="KAK2607002.1"/>
    <property type="molecule type" value="Genomic_DNA"/>
</dbReference>
<organism evidence="3 4">
    <name type="scientific">Phomopsis amygdali</name>
    <name type="common">Fusicoccum amygdali</name>
    <dbReference type="NCBI Taxonomy" id="1214568"/>
    <lineage>
        <taxon>Eukaryota</taxon>
        <taxon>Fungi</taxon>
        <taxon>Dikarya</taxon>
        <taxon>Ascomycota</taxon>
        <taxon>Pezizomycotina</taxon>
        <taxon>Sordariomycetes</taxon>
        <taxon>Sordariomycetidae</taxon>
        <taxon>Diaporthales</taxon>
        <taxon>Diaporthaceae</taxon>
        <taxon>Diaporthe</taxon>
    </lineage>
</organism>
<feature type="compositionally biased region" description="Polar residues" evidence="1">
    <location>
        <begin position="271"/>
        <end position="281"/>
    </location>
</feature>
<comment type="caution">
    <text evidence="3">The sequence shown here is derived from an EMBL/GenBank/DDBJ whole genome shotgun (WGS) entry which is preliminary data.</text>
</comment>
<feature type="compositionally biased region" description="Polar residues" evidence="1">
    <location>
        <begin position="242"/>
        <end position="251"/>
    </location>
</feature>
<dbReference type="Proteomes" id="UP001265746">
    <property type="component" value="Unassembled WGS sequence"/>
</dbReference>
<feature type="compositionally biased region" description="Polar residues" evidence="1">
    <location>
        <begin position="100"/>
        <end position="134"/>
    </location>
</feature>
<name>A0AAD9SF11_PHOAM</name>
<feature type="compositionally biased region" description="Polar residues" evidence="1">
    <location>
        <begin position="190"/>
        <end position="207"/>
    </location>
</feature>
<keyword evidence="2" id="KW-1133">Transmembrane helix</keyword>
<feature type="compositionally biased region" description="Gly residues" evidence="1">
    <location>
        <begin position="36"/>
        <end position="55"/>
    </location>
</feature>
<feature type="compositionally biased region" description="Basic and acidic residues" evidence="1">
    <location>
        <begin position="57"/>
        <end position="69"/>
    </location>
</feature>
<feature type="region of interest" description="Disordered" evidence="1">
    <location>
        <begin position="760"/>
        <end position="806"/>
    </location>
</feature>
<evidence type="ECO:0000313" key="3">
    <source>
        <dbReference type="EMBL" id="KAK2607002.1"/>
    </source>
</evidence>
<feature type="region of interest" description="Disordered" evidence="1">
    <location>
        <begin position="1"/>
        <end position="287"/>
    </location>
</feature>
<protein>
    <submittedName>
        <fullName evidence="3">Uncharacterized protein</fullName>
    </submittedName>
</protein>
<feature type="compositionally biased region" description="Pro residues" evidence="1">
    <location>
        <begin position="762"/>
        <end position="771"/>
    </location>
</feature>
<evidence type="ECO:0000256" key="1">
    <source>
        <dbReference type="SAM" id="MobiDB-lite"/>
    </source>
</evidence>
<reference evidence="3" key="1">
    <citation type="submission" date="2023-06" db="EMBL/GenBank/DDBJ databases">
        <authorList>
            <person name="Noh H."/>
        </authorList>
    </citation>
    <scope>NUCLEOTIDE SEQUENCE</scope>
    <source>
        <strain evidence="3">DUCC20226</strain>
    </source>
</reference>
<keyword evidence="2" id="KW-0812">Transmembrane</keyword>
<sequence length="908" mass="96702">MPTYPYSDNMYSGLDDSDVEEQPWADGGENRNTHGYGLGTGSGAVAGGAGLGSGVGDDLRQHHGQHVADHDEEQVLSPTDGYFGRSGDSSTSEYDPAYPTDNNLDNHPLSPSRSQGSAHANPSSRYSEAASSQVPHVPDIWVNDPSLEQGSTAESKAREAQEERELSRRRAGRPYPSNFASLPHSGDGGSSTFPSLNPNPSITSGPGQSRYAYGPGLSSAPYSQRYTPSSSAAPSRSHRSGTIYSERSSLFSDAPPAYTPSPTSPTTTSSNYQTFQPSNMGRISESESRGLLASHEYQTVPQDMGGQADDDYTFTRTGNWRDRVRSRVSKLNGRTCKLVALGVVLLFVTIGFLVSSFLGVKDERRIHVPSGGSGGSPISKLPEQDDDGTRLAYPPYDGEMPWAESDLCATKEIKYPVQTFKVEFSDSRNVSFFQDVKKDHPQGGRDVRVSGEVVVRRAGDGTPGPAMTLEIVSNDDQIELDLDWDDVEQRLYVLTPLSIPWPSNNGQTPCLQIRATLWTPPGSILDSLNVESVHLGVKLLDNLSIQLNNFARLASTIGTVVAATDGETDPKQVMLEGAPKTFNLNSRYIEVKTLSNAIAGSWPLYDYLGLETIAGSIRAGVQPKEALKDKPRPAILYAHSTSGPIELHEPVEAAVATLTMQSQGTAVGVTAQDIIPPRQYGVDLKSMSGSIKGSVAFSHSCKIHTTSGNIDLHLLPVYDKSQIQSSGDGSSILQSSTTSGTTVINVMDALWKDIQTGAYVAPPAPPSPPAPASGDAEFTPVGDKDPYSFLGDEENPAADAPAPPSPALEAAADLEQQASPAIHVLNARHSTTSAAIRLSYPAAWEGGIDADSLTGKIGISGKGVEVIKRDDEFPGFKERVIARKGPDGVGGNLKCHTTSGAITVSFPS</sequence>
<gene>
    <name evidence="3" type="ORF">N8I77_005715</name>
</gene>
<feature type="compositionally biased region" description="Basic and acidic residues" evidence="1">
    <location>
        <begin position="155"/>
        <end position="168"/>
    </location>
</feature>